<dbReference type="SUPFAM" id="SSF47336">
    <property type="entry name" value="ACP-like"/>
    <property type="match status" value="1"/>
</dbReference>
<accession>A0A8H6CL88</accession>
<dbReference type="SUPFAM" id="SSF56801">
    <property type="entry name" value="Acetyl-CoA synthetase-like"/>
    <property type="match status" value="1"/>
</dbReference>
<evidence type="ECO:0000313" key="3">
    <source>
        <dbReference type="Proteomes" id="UP000593566"/>
    </source>
</evidence>
<dbReference type="InterPro" id="IPR009081">
    <property type="entry name" value="PP-bd_ACP"/>
</dbReference>
<dbReference type="GO" id="GO:0031957">
    <property type="term" value="F:very long-chain fatty acid-CoA ligase activity"/>
    <property type="evidence" value="ECO:0007669"/>
    <property type="project" value="TreeGrafter"/>
</dbReference>
<dbReference type="PROSITE" id="PS50075">
    <property type="entry name" value="CARRIER"/>
    <property type="match status" value="1"/>
</dbReference>
<dbReference type="Gene3D" id="3.40.50.12780">
    <property type="entry name" value="N-terminal domain of ligase-like"/>
    <property type="match status" value="1"/>
</dbReference>
<evidence type="ECO:0000259" key="1">
    <source>
        <dbReference type="PROSITE" id="PS50075"/>
    </source>
</evidence>
<comment type="caution">
    <text evidence="2">The sequence shown here is derived from an EMBL/GenBank/DDBJ whole genome shotgun (WGS) entry which is preliminary data.</text>
</comment>
<dbReference type="InterPro" id="IPR045851">
    <property type="entry name" value="AMP-bd_C_sf"/>
</dbReference>
<dbReference type="GO" id="GO:0006633">
    <property type="term" value="P:fatty acid biosynthetic process"/>
    <property type="evidence" value="ECO:0007669"/>
    <property type="project" value="TreeGrafter"/>
</dbReference>
<dbReference type="Proteomes" id="UP000593566">
    <property type="component" value="Unassembled WGS sequence"/>
</dbReference>
<proteinExistence type="predicted"/>
<evidence type="ECO:0000313" key="2">
    <source>
        <dbReference type="EMBL" id="KAF6225447.1"/>
    </source>
</evidence>
<dbReference type="Pfam" id="PF00501">
    <property type="entry name" value="AMP-binding"/>
    <property type="match status" value="1"/>
</dbReference>
<gene>
    <name evidence="2" type="ORF">HO133_009447</name>
</gene>
<dbReference type="SUPFAM" id="SSF53474">
    <property type="entry name" value="alpha/beta-Hydrolases"/>
    <property type="match status" value="1"/>
</dbReference>
<dbReference type="InterPro" id="IPR020845">
    <property type="entry name" value="AMP-binding_CS"/>
</dbReference>
<dbReference type="PANTHER" id="PTHR24096:SF267">
    <property type="entry name" value="MALONATE--COA LIGASE ACSF3, MITOCHONDRIAL"/>
    <property type="match status" value="1"/>
</dbReference>
<dbReference type="RefSeq" id="XP_037154156.1">
    <property type="nucleotide sequence ID" value="XM_037300308.1"/>
</dbReference>
<dbReference type="PANTHER" id="PTHR24096">
    <property type="entry name" value="LONG-CHAIN-FATTY-ACID--COA LIGASE"/>
    <property type="match status" value="1"/>
</dbReference>
<dbReference type="EMBL" id="JACCJB010000007">
    <property type="protein sequence ID" value="KAF6225447.1"/>
    <property type="molecule type" value="Genomic_DNA"/>
</dbReference>
<protein>
    <recommendedName>
        <fullName evidence="1">Carrier domain-containing protein</fullName>
    </recommendedName>
</protein>
<dbReference type="InterPro" id="IPR001031">
    <property type="entry name" value="Thioesterase"/>
</dbReference>
<dbReference type="Gene3D" id="1.10.1200.10">
    <property type="entry name" value="ACP-like"/>
    <property type="match status" value="1"/>
</dbReference>
<dbReference type="InterPro" id="IPR029058">
    <property type="entry name" value="AB_hydrolase_fold"/>
</dbReference>
<dbReference type="InterPro" id="IPR036736">
    <property type="entry name" value="ACP-like_sf"/>
</dbReference>
<dbReference type="Gene3D" id="3.40.50.1820">
    <property type="entry name" value="alpha/beta hydrolase"/>
    <property type="match status" value="1"/>
</dbReference>
<dbReference type="Pfam" id="PF00975">
    <property type="entry name" value="Thioesterase"/>
    <property type="match status" value="1"/>
</dbReference>
<dbReference type="PROSITE" id="PS00455">
    <property type="entry name" value="AMP_BINDING"/>
    <property type="match status" value="1"/>
</dbReference>
<dbReference type="Gene3D" id="3.30.300.30">
    <property type="match status" value="1"/>
</dbReference>
<feature type="domain" description="Carrier" evidence="1">
    <location>
        <begin position="581"/>
        <end position="659"/>
    </location>
</feature>
<organism evidence="2 3">
    <name type="scientific">Letharia lupina</name>
    <dbReference type="NCBI Taxonomy" id="560253"/>
    <lineage>
        <taxon>Eukaryota</taxon>
        <taxon>Fungi</taxon>
        <taxon>Dikarya</taxon>
        <taxon>Ascomycota</taxon>
        <taxon>Pezizomycotina</taxon>
        <taxon>Lecanoromycetes</taxon>
        <taxon>OSLEUM clade</taxon>
        <taxon>Lecanoromycetidae</taxon>
        <taxon>Lecanorales</taxon>
        <taxon>Lecanorineae</taxon>
        <taxon>Parmeliaceae</taxon>
        <taxon>Letharia</taxon>
    </lineage>
</organism>
<keyword evidence="3" id="KW-1185">Reference proteome</keyword>
<sequence>MYEPSNLYHVLKDAASSRAGLSVYPPGDTETPSELAYHDLFVSAKHKARLLHGFTAAADRPIVLLHFDNHLETIEWLWATIVAGFLPAISTPFVNDLGQRKKHLLHLNSTLHDPLMLTTARLKPEFLGIQQLRLHSIEEIQNEYNFRNAVYRPFDYSTKAAEHETLFQGTYAKPADLAVLMLTSGSTGYAKAVCLSHGQMIKAVKGKSKYHGTSSEKVFLNWIGMDHVANLTEIHLHAMLLGANQIHVHAADLLVQPSKFVSLLGKHQVAHTFAPNFFLAALRKSLETPAGSKLCEGADLSNLRAVISGGEANVVETCDAVTKLLNYYGVEWNVIRPGFGMTETCAGSIYGTSCPSYELERDLEFGSVGSCIPGIHMRIVADDGTVAAQGEVGHLQVHGSIVFERYYNNPEATASAFTHDGWFITGDQGYLDETGSLNLSGRAKESIIINGVQIYPHQIESALEDAYLPGVVPSFFACFPHRPSGSQTERFCLVYCPTYAKHCITTRVETNDAIARISAMICGSRPYQIIPLEESQLPKSALGKLSRTKIRTAFEAGAYQGILQEHLSAIQAHKSSMRQNRILTETEKVVLSTFLDLLELDSADIGVDSNMLEAGITSIDLLKMQKVLQTKFAIAEIPLITLLTNPTIEGMSTAIDKSRGAASGKFADYTPVVPLGTKGSKTPLWLVHPGVGEVLVFLNLAKFITDRPVYALRAKGFEQGEDFFDNIPDVVETYRKHIRETQPQGPYAIAGYSFGAMLAFEISKLLEAQGETVSFLGSFNLPPHIKTRMNQLDWIEVALNIGCFLDLYSEDYQHCISHDMHEKQDQEVLSYIMEKAPPNRLAELSLTRTKLERWISLAHAMQNAATNYDPSGSVANIDIFYCTPLASVSKSRSQWLEEYLSKWKDFSRGEPRFHEVDGAHYTMLDPDNVHSFQKTLKSVLVERGL</sequence>
<name>A0A8H6CL88_9LECA</name>
<dbReference type="InterPro" id="IPR000873">
    <property type="entry name" value="AMP-dep_synth/lig_dom"/>
</dbReference>
<dbReference type="GeneID" id="59337842"/>
<dbReference type="Pfam" id="PF00550">
    <property type="entry name" value="PP-binding"/>
    <property type="match status" value="1"/>
</dbReference>
<dbReference type="InterPro" id="IPR042099">
    <property type="entry name" value="ANL_N_sf"/>
</dbReference>
<dbReference type="AlphaFoldDB" id="A0A8H6CL88"/>
<reference evidence="2 3" key="1">
    <citation type="journal article" date="2020" name="Genomics">
        <title>Complete, high-quality genomes from long-read metagenomic sequencing of two wolf lichen thalli reveals enigmatic genome architecture.</title>
        <authorList>
            <person name="McKenzie S.K."/>
            <person name="Walston R.F."/>
            <person name="Allen J.L."/>
        </authorList>
    </citation>
    <scope>NUCLEOTIDE SEQUENCE [LARGE SCALE GENOMIC DNA]</scope>
    <source>
        <strain evidence="2">WasteWater1</strain>
    </source>
</reference>